<protein>
    <submittedName>
        <fullName evidence="2">Uncharacterized protein</fullName>
    </submittedName>
</protein>
<feature type="compositionally biased region" description="Polar residues" evidence="1">
    <location>
        <begin position="10"/>
        <end position="23"/>
    </location>
</feature>
<feature type="region of interest" description="Disordered" evidence="1">
    <location>
        <begin position="1"/>
        <end position="35"/>
    </location>
</feature>
<comment type="caution">
    <text evidence="2">The sequence shown here is derived from an EMBL/GenBank/DDBJ whole genome shotgun (WGS) entry which is preliminary data.</text>
</comment>
<reference evidence="2 3" key="1">
    <citation type="submission" date="2023-11" db="EMBL/GenBank/DDBJ databases">
        <title>Draft genome sequence and annotation of the polyextremotolerant black yeast-like fungus Aureobasidium pullulans NRRL 62042.</title>
        <authorList>
            <person name="Dielentheis-Frenken M.R.E."/>
            <person name="Wibberg D."/>
            <person name="Blank L.M."/>
            <person name="Tiso T."/>
        </authorList>
    </citation>
    <scope>NUCLEOTIDE SEQUENCE [LARGE SCALE GENOMIC DNA]</scope>
    <source>
        <strain evidence="2 3">NRRL 62042</strain>
    </source>
</reference>
<dbReference type="Proteomes" id="UP001341245">
    <property type="component" value="Unassembled WGS sequence"/>
</dbReference>
<keyword evidence="3" id="KW-1185">Reference proteome</keyword>
<proteinExistence type="predicted"/>
<sequence>MSSSPPPSYYRNTTVPEKPSNMSEKPDTVSEKPAGSRTYHLTLERRKWTIMLASGLPGSMGAIEDRDAAITISDNATWYEVREEIWRLYKEAWPAILGKAKLEDYAVGADLQYTALDGGIHGHISMLELEEDAFWEFRKRDDIHIVRFAAYCSPFKGGAPGKVGSTEYISKYLGLNVQKPRKKSHSKEASKSQHRCILQ</sequence>
<name>A0ABR0TAA5_AURPU</name>
<organism evidence="2 3">
    <name type="scientific">Aureobasidium pullulans</name>
    <name type="common">Black yeast</name>
    <name type="synonym">Pullularia pullulans</name>
    <dbReference type="NCBI Taxonomy" id="5580"/>
    <lineage>
        <taxon>Eukaryota</taxon>
        <taxon>Fungi</taxon>
        <taxon>Dikarya</taxon>
        <taxon>Ascomycota</taxon>
        <taxon>Pezizomycotina</taxon>
        <taxon>Dothideomycetes</taxon>
        <taxon>Dothideomycetidae</taxon>
        <taxon>Dothideales</taxon>
        <taxon>Saccotheciaceae</taxon>
        <taxon>Aureobasidium</taxon>
    </lineage>
</organism>
<accession>A0ABR0TAA5</accession>
<dbReference type="EMBL" id="JASGXD010000014">
    <property type="protein sequence ID" value="KAK6001367.1"/>
    <property type="molecule type" value="Genomic_DNA"/>
</dbReference>
<evidence type="ECO:0000313" key="2">
    <source>
        <dbReference type="EMBL" id="KAK6001367.1"/>
    </source>
</evidence>
<feature type="region of interest" description="Disordered" evidence="1">
    <location>
        <begin position="180"/>
        <end position="199"/>
    </location>
</feature>
<gene>
    <name evidence="2" type="ORF">QM012_002698</name>
</gene>
<evidence type="ECO:0000313" key="3">
    <source>
        <dbReference type="Proteomes" id="UP001341245"/>
    </source>
</evidence>
<evidence type="ECO:0000256" key="1">
    <source>
        <dbReference type="SAM" id="MobiDB-lite"/>
    </source>
</evidence>